<reference evidence="2 3" key="1">
    <citation type="submission" date="2019-09" db="EMBL/GenBank/DDBJ databases">
        <authorList>
            <person name="Liu P."/>
        </authorList>
    </citation>
    <scope>NUCLEOTIDE SEQUENCE [LARGE SCALE GENOMIC DNA]</scope>
    <source>
        <strain evidence="2 3">TRM68085</strain>
    </source>
</reference>
<name>A0A5N5ETK5_9ACTN</name>
<gene>
    <name evidence="2" type="ORF">F5983_01065</name>
</gene>
<sequence length="60" mass="6473">MARGRRRGHREGAQRLGGSPAPGAGQSSVEMPSARVAVIHGARRLDVRRSTQEADQVRIL</sequence>
<accession>A0A5N5ETK5</accession>
<keyword evidence="3" id="KW-1185">Reference proteome</keyword>
<dbReference type="AlphaFoldDB" id="A0A5N5ETK5"/>
<proteinExistence type="predicted"/>
<evidence type="ECO:0000256" key="1">
    <source>
        <dbReference type="SAM" id="MobiDB-lite"/>
    </source>
</evidence>
<evidence type="ECO:0000313" key="3">
    <source>
        <dbReference type="Proteomes" id="UP000326907"/>
    </source>
</evidence>
<comment type="caution">
    <text evidence="2">The sequence shown here is derived from an EMBL/GenBank/DDBJ whole genome shotgun (WGS) entry which is preliminary data.</text>
</comment>
<dbReference type="EMBL" id="VYUA01000001">
    <property type="protein sequence ID" value="KAB2594358.1"/>
    <property type="molecule type" value="Genomic_DNA"/>
</dbReference>
<feature type="compositionally biased region" description="Low complexity" evidence="1">
    <location>
        <begin position="17"/>
        <end position="28"/>
    </location>
</feature>
<protein>
    <submittedName>
        <fullName evidence="2">Uncharacterized protein</fullName>
    </submittedName>
</protein>
<dbReference type="Proteomes" id="UP000326907">
    <property type="component" value="Unassembled WGS sequence"/>
</dbReference>
<evidence type="ECO:0000313" key="2">
    <source>
        <dbReference type="EMBL" id="KAB2594358.1"/>
    </source>
</evidence>
<feature type="region of interest" description="Disordered" evidence="1">
    <location>
        <begin position="1"/>
        <end position="34"/>
    </location>
</feature>
<organism evidence="2 3">
    <name type="scientific">Streptomyces arboris</name>
    <dbReference type="NCBI Taxonomy" id="2600619"/>
    <lineage>
        <taxon>Bacteria</taxon>
        <taxon>Bacillati</taxon>
        <taxon>Actinomycetota</taxon>
        <taxon>Actinomycetes</taxon>
        <taxon>Kitasatosporales</taxon>
        <taxon>Streptomycetaceae</taxon>
        <taxon>Streptomyces</taxon>
    </lineage>
</organism>